<feature type="domain" description="Methyltransferase" evidence="2">
    <location>
        <begin position="186"/>
        <end position="293"/>
    </location>
</feature>
<dbReference type="Proteomes" id="UP000230078">
    <property type="component" value="Unassembled WGS sequence"/>
</dbReference>
<keyword evidence="1" id="KW-0812">Transmembrane</keyword>
<keyword evidence="1" id="KW-1133">Transmembrane helix</keyword>
<name>A0A2M7V450_9BACT</name>
<proteinExistence type="predicted"/>
<evidence type="ECO:0000313" key="3">
    <source>
        <dbReference type="EMBL" id="PIZ93296.1"/>
    </source>
</evidence>
<evidence type="ECO:0000259" key="2">
    <source>
        <dbReference type="Pfam" id="PF13649"/>
    </source>
</evidence>
<dbReference type="Gene3D" id="3.40.50.150">
    <property type="entry name" value="Vaccinia Virus protein VP39"/>
    <property type="match status" value="1"/>
</dbReference>
<accession>A0A2M7V450</accession>
<dbReference type="SUPFAM" id="SSF53335">
    <property type="entry name" value="S-adenosyl-L-methionine-dependent methyltransferases"/>
    <property type="match status" value="1"/>
</dbReference>
<dbReference type="InterPro" id="IPR029063">
    <property type="entry name" value="SAM-dependent_MTases_sf"/>
</dbReference>
<dbReference type="InterPro" id="IPR041698">
    <property type="entry name" value="Methyltransf_25"/>
</dbReference>
<evidence type="ECO:0000256" key="1">
    <source>
        <dbReference type="SAM" id="Phobius"/>
    </source>
</evidence>
<sequence length="362" mass="41717">MNTQAQVIVRHSDMLAHERIAAVMQVTAADDSLAIESSILGHPEHMALEEPRAIYQKWWVKLAVGALAVWMWLLAWLWRFTIGLPYRWMDKAHWGLGPVNGSLFFDRIHWLARQIRRGVTTSEALDATYAAPIILAEAKNWRDKVAQFWFWQPDASSVRNRLRITYQQMFGELERLWKTGQREFRVLSLACGSAQASIEALATFLRAHPDADITLTLVDLSKPSLRRAARLAQARGASNRVIIMEMNLRNFLSSQRNSHSWDIVEMVGFLDYRTEESVIRLTRDVLSLLKLGGLYIAAHIAPAGIWSFVTAEVHRWHFMERRTAVHYMRLLLLGGFLDDEIRLIIEGHRIHPVSLCRLKYSR</sequence>
<reference evidence="4" key="1">
    <citation type="submission" date="2017-09" db="EMBL/GenBank/DDBJ databases">
        <title>Depth-based differentiation of microbial function through sediment-hosted aquifers and enrichment of novel symbionts in the deep terrestrial subsurface.</title>
        <authorList>
            <person name="Probst A.J."/>
            <person name="Ladd B."/>
            <person name="Jarett J.K."/>
            <person name="Geller-Mcgrath D.E."/>
            <person name="Sieber C.M.K."/>
            <person name="Emerson J.B."/>
            <person name="Anantharaman K."/>
            <person name="Thomas B.C."/>
            <person name="Malmstrom R."/>
            <person name="Stieglmeier M."/>
            <person name="Klingl A."/>
            <person name="Woyke T."/>
            <person name="Ryan C.M."/>
            <person name="Banfield J.F."/>
        </authorList>
    </citation>
    <scope>NUCLEOTIDE SEQUENCE [LARGE SCALE GENOMIC DNA]</scope>
</reference>
<dbReference type="Pfam" id="PF13649">
    <property type="entry name" value="Methyltransf_25"/>
    <property type="match status" value="1"/>
</dbReference>
<dbReference type="AlphaFoldDB" id="A0A2M7V450"/>
<dbReference type="EMBL" id="PFPI01000030">
    <property type="protein sequence ID" value="PIZ93296.1"/>
    <property type="molecule type" value="Genomic_DNA"/>
</dbReference>
<evidence type="ECO:0000313" key="4">
    <source>
        <dbReference type="Proteomes" id="UP000230078"/>
    </source>
</evidence>
<gene>
    <name evidence="3" type="ORF">COX83_02280</name>
</gene>
<organism evidence="3 4">
    <name type="scientific">Candidatus Magasanikbacteria bacterium CG_4_10_14_0_2_um_filter_41_31</name>
    <dbReference type="NCBI Taxonomy" id="1974639"/>
    <lineage>
        <taxon>Bacteria</taxon>
        <taxon>Candidatus Magasanikiibacteriota</taxon>
    </lineage>
</organism>
<keyword evidence="1" id="KW-0472">Membrane</keyword>
<comment type="caution">
    <text evidence="3">The sequence shown here is derived from an EMBL/GenBank/DDBJ whole genome shotgun (WGS) entry which is preliminary data.</text>
</comment>
<feature type="transmembrane region" description="Helical" evidence="1">
    <location>
        <begin position="58"/>
        <end position="78"/>
    </location>
</feature>
<protein>
    <recommendedName>
        <fullName evidence="2">Methyltransferase domain-containing protein</fullName>
    </recommendedName>
</protein>